<dbReference type="InterPro" id="IPR008480">
    <property type="entry name" value="DUF761_pln"/>
</dbReference>
<protein>
    <submittedName>
        <fullName evidence="1">Uncharacterized protein</fullName>
    </submittedName>
</protein>
<reference evidence="1 2" key="1">
    <citation type="journal article" date="2020" name="bioRxiv">
        <title>Sequence and annotation of 42 cannabis genomes reveals extensive copy number variation in cannabinoid synthesis and pathogen resistance genes.</title>
        <authorList>
            <person name="Mckernan K.J."/>
            <person name="Helbert Y."/>
            <person name="Kane L.T."/>
            <person name="Ebling H."/>
            <person name="Zhang L."/>
            <person name="Liu B."/>
            <person name="Eaton Z."/>
            <person name="Mclaughlin S."/>
            <person name="Kingan S."/>
            <person name="Baybayan P."/>
            <person name="Concepcion G."/>
            <person name="Jordan M."/>
            <person name="Riva A."/>
            <person name="Barbazuk W."/>
            <person name="Harkins T."/>
        </authorList>
    </citation>
    <scope>NUCLEOTIDE SEQUENCE [LARGE SCALE GENOMIC DNA]</scope>
    <source>
        <strain evidence="2">cv. Jamaican Lion 4</strain>
        <tissue evidence="1">Leaf</tissue>
    </source>
</reference>
<name>A0A7J6FKJ8_CANSA</name>
<organism evidence="1 2">
    <name type="scientific">Cannabis sativa</name>
    <name type="common">Hemp</name>
    <name type="synonym">Marijuana</name>
    <dbReference type="NCBI Taxonomy" id="3483"/>
    <lineage>
        <taxon>Eukaryota</taxon>
        <taxon>Viridiplantae</taxon>
        <taxon>Streptophyta</taxon>
        <taxon>Embryophyta</taxon>
        <taxon>Tracheophyta</taxon>
        <taxon>Spermatophyta</taxon>
        <taxon>Magnoliopsida</taxon>
        <taxon>eudicotyledons</taxon>
        <taxon>Gunneridae</taxon>
        <taxon>Pentapetalae</taxon>
        <taxon>rosids</taxon>
        <taxon>fabids</taxon>
        <taxon>Rosales</taxon>
        <taxon>Cannabaceae</taxon>
        <taxon>Cannabis</taxon>
    </lineage>
</organism>
<evidence type="ECO:0000313" key="1">
    <source>
        <dbReference type="EMBL" id="KAF4371157.1"/>
    </source>
</evidence>
<dbReference type="EMBL" id="JAATIP010000113">
    <property type="protein sequence ID" value="KAF4371157.1"/>
    <property type="molecule type" value="Genomic_DNA"/>
</dbReference>
<dbReference type="AlphaFoldDB" id="A0A7J6FKJ8"/>
<sequence>MDSSREVFNAVVMNNKIKGSTRKEVVSRRQLGREEEDVDNLAEALLKNFHNSLNMEREELLKRLHERKARGV</sequence>
<comment type="caution">
    <text evidence="1">The sequence shown here is derived from an EMBL/GenBank/DDBJ whole genome shotgun (WGS) entry which is preliminary data.</text>
</comment>
<gene>
    <name evidence="1" type="ORF">F8388_020884</name>
</gene>
<proteinExistence type="predicted"/>
<dbReference type="Proteomes" id="UP000525078">
    <property type="component" value="Unassembled WGS sequence"/>
</dbReference>
<dbReference type="Pfam" id="PF05553">
    <property type="entry name" value="DUF761"/>
    <property type="match status" value="1"/>
</dbReference>
<evidence type="ECO:0000313" key="2">
    <source>
        <dbReference type="Proteomes" id="UP000525078"/>
    </source>
</evidence>
<accession>A0A7J6FKJ8</accession>